<evidence type="ECO:0008006" key="6">
    <source>
        <dbReference type="Google" id="ProtNLM"/>
    </source>
</evidence>
<evidence type="ECO:0000313" key="2">
    <source>
        <dbReference type="EMBL" id="KAG0446320.1"/>
    </source>
</evidence>
<comment type="caution">
    <text evidence="3">The sequence shown here is derived from an EMBL/GenBank/DDBJ whole genome shotgun (WGS) entry which is preliminary data.</text>
</comment>
<dbReference type="EMBL" id="JADCNM010000590">
    <property type="protein sequence ID" value="KAG0446320.1"/>
    <property type="molecule type" value="Genomic_DNA"/>
</dbReference>
<gene>
    <name evidence="3" type="ORF">HPP92_028884</name>
    <name evidence="2" type="ORF">HPP92_028894</name>
</gene>
<evidence type="ECO:0000256" key="1">
    <source>
        <dbReference type="SAM" id="MobiDB-lite"/>
    </source>
</evidence>
<dbReference type="AlphaFoldDB" id="A0A835P5P3"/>
<protein>
    <recommendedName>
        <fullName evidence="6">14-3-3 domain-containing protein</fullName>
    </recommendedName>
</protein>
<dbReference type="Proteomes" id="UP000639772">
    <property type="component" value="Unassembled WGS sequence"/>
</dbReference>
<organism evidence="3 4">
    <name type="scientific">Vanilla planifolia</name>
    <name type="common">Vanilla</name>
    <dbReference type="NCBI Taxonomy" id="51239"/>
    <lineage>
        <taxon>Eukaryota</taxon>
        <taxon>Viridiplantae</taxon>
        <taxon>Streptophyta</taxon>
        <taxon>Embryophyta</taxon>
        <taxon>Tracheophyta</taxon>
        <taxon>Spermatophyta</taxon>
        <taxon>Magnoliopsida</taxon>
        <taxon>Liliopsida</taxon>
        <taxon>Asparagales</taxon>
        <taxon>Orchidaceae</taxon>
        <taxon>Vanilloideae</taxon>
        <taxon>Vanilleae</taxon>
        <taxon>Vanilla</taxon>
    </lineage>
</organism>
<reference evidence="4 5" key="1">
    <citation type="journal article" date="2020" name="Nat. Food">
        <title>A phased Vanilla planifolia genome enables genetic improvement of flavour and production.</title>
        <authorList>
            <person name="Hasing T."/>
            <person name="Tang H."/>
            <person name="Brym M."/>
            <person name="Khazi F."/>
            <person name="Huang T."/>
            <person name="Chambers A.H."/>
        </authorList>
    </citation>
    <scope>NUCLEOTIDE SEQUENCE [LARGE SCALE GENOMIC DNA]</scope>
    <source>
        <tissue evidence="3">Leaf</tissue>
    </source>
</reference>
<dbReference type="Proteomes" id="UP000636800">
    <property type="component" value="Unassembled WGS sequence"/>
</dbReference>
<sequence>MSQGLLLQNEGRLLGICRVQVGDLERAGREHFCGMISRSVPLRDPEFSAQALEMAKPGENIGSKYLMMRSLQAYGEAIAQLDNPGRKESYKDTTLMMQLLRDNLSLWTSDIQDSSAEAEMTITRVATEGFKPQRLYTNPIQISFLSCINIHLEYMSIEAEASLEHKGKVKLSGISHDPAFGGRQVCGRIEMFRQRRVYELGGQGQRQRPRLKVGVTWLLPSSNALGNLTIGGGTGGDPLAVRSAFGDDGDGCIGGPRAASGRPRLATTAAESEASLLSLKRKSGFLSLSSLAGQIGLNIQFALHPFLLGDGTFDEEEKRSHSETGRSRPGSSRDGALDKMAPLKNVTSSPSPKKDIAAHPSHLSPARVLYRPKGRKPGRLTVPLAPRLSS</sequence>
<evidence type="ECO:0000313" key="5">
    <source>
        <dbReference type="Proteomes" id="UP000639772"/>
    </source>
</evidence>
<name>A0A835P5P3_VANPL</name>
<evidence type="ECO:0000313" key="4">
    <source>
        <dbReference type="Proteomes" id="UP000636800"/>
    </source>
</evidence>
<dbReference type="Gene3D" id="1.20.190.20">
    <property type="entry name" value="14-3-3 domain"/>
    <property type="match status" value="1"/>
</dbReference>
<feature type="region of interest" description="Disordered" evidence="1">
    <location>
        <begin position="314"/>
        <end position="390"/>
    </location>
</feature>
<keyword evidence="4" id="KW-1185">Reference proteome</keyword>
<dbReference type="InterPro" id="IPR036815">
    <property type="entry name" value="14-3-3_dom_sf"/>
</dbReference>
<feature type="compositionally biased region" description="Basic and acidic residues" evidence="1">
    <location>
        <begin position="316"/>
        <end position="326"/>
    </location>
</feature>
<accession>A0A835P5P3</accession>
<evidence type="ECO:0000313" key="3">
    <source>
        <dbReference type="EMBL" id="KAG0446325.1"/>
    </source>
</evidence>
<proteinExistence type="predicted"/>
<dbReference type="EMBL" id="JADCNL010000589">
    <property type="protein sequence ID" value="KAG0446325.1"/>
    <property type="molecule type" value="Genomic_DNA"/>
</dbReference>
<dbReference type="SUPFAM" id="SSF48445">
    <property type="entry name" value="14-3-3 protein"/>
    <property type="match status" value="1"/>
</dbReference>